<protein>
    <recommendedName>
        <fullName evidence="1">diguanylate cyclase</fullName>
        <ecNumber evidence="1">2.7.7.65</ecNumber>
    </recommendedName>
</protein>
<dbReference type="PROSITE" id="PS50887">
    <property type="entry name" value="GGDEF"/>
    <property type="match status" value="1"/>
</dbReference>
<feature type="transmembrane region" description="Helical" evidence="2">
    <location>
        <begin position="164"/>
        <end position="189"/>
    </location>
</feature>
<keyword evidence="2" id="KW-0812">Transmembrane</keyword>
<keyword evidence="2" id="KW-0472">Membrane</keyword>
<sequence>MMIKTKSLDRLFLIKTVILLIALVISIFSLNLISMHIAEKIQEENLKYISRLIAKEIQIINEIIPNEILIRDNLGKLSEKFQSIKGICFISEKNTICYPKKIELEIDRSFFTFNKIQLLKKSGEEIEVVVPVFEEYASEIFEKKKVGYIVVIYDRKVFENFTTFWTITSIIFSSFIVMIGIIVGISWFLDIKSNFRLMYKLLFILKNEQHGYFEKEIDLLVNSIQIKELKDLANLILSLYRKVNELNEKIKYLALKDSLSGLYNRNFLELVFKHNFINLWQRQKFPLSVAIIDLDDFKKINDNFGHQKGDEVLKKLGEIITREVRKGDFPIRYGGEEFLIIFPYAHKKEAYRIVYRIKEEFSKLDFGIGKKVTFSSGIAGYPEDTDEAGNLDYLLKLADKRLYKAKACGKNRIVEV</sequence>
<reference evidence="4 5" key="1">
    <citation type="submission" date="2017-05" db="EMBL/GenBank/DDBJ databases">
        <authorList>
            <person name="Varghese N."/>
            <person name="Submissions S."/>
        </authorList>
    </citation>
    <scope>NUCLEOTIDE SEQUENCE [LARGE SCALE GENOMIC DNA]</scope>
    <source>
        <strain evidence="4 5">DSM 16304</strain>
    </source>
</reference>
<name>A0A521AHL2_9BACT</name>
<dbReference type="PANTHER" id="PTHR45138">
    <property type="entry name" value="REGULATORY COMPONENTS OF SENSORY TRANSDUCTION SYSTEM"/>
    <property type="match status" value="1"/>
</dbReference>
<dbReference type="FunFam" id="3.30.70.270:FF:000001">
    <property type="entry name" value="Diguanylate cyclase domain protein"/>
    <property type="match status" value="1"/>
</dbReference>
<dbReference type="PANTHER" id="PTHR45138:SF6">
    <property type="entry name" value="DIGUANYLATE CYCLASE DGCN"/>
    <property type="match status" value="1"/>
</dbReference>
<dbReference type="GO" id="GO:0052621">
    <property type="term" value="F:diguanylate cyclase activity"/>
    <property type="evidence" value="ECO:0007669"/>
    <property type="project" value="UniProtKB-EC"/>
</dbReference>
<dbReference type="InterPro" id="IPR000160">
    <property type="entry name" value="GGDEF_dom"/>
</dbReference>
<dbReference type="CDD" id="cd01949">
    <property type="entry name" value="GGDEF"/>
    <property type="match status" value="1"/>
</dbReference>
<dbReference type="Gene3D" id="3.30.70.270">
    <property type="match status" value="1"/>
</dbReference>
<dbReference type="GO" id="GO:1902201">
    <property type="term" value="P:negative regulation of bacterial-type flagellum-dependent cell motility"/>
    <property type="evidence" value="ECO:0007669"/>
    <property type="project" value="TreeGrafter"/>
</dbReference>
<dbReference type="AlphaFoldDB" id="A0A521AHL2"/>
<dbReference type="SMART" id="SM00267">
    <property type="entry name" value="GGDEF"/>
    <property type="match status" value="1"/>
</dbReference>
<dbReference type="InterPro" id="IPR029787">
    <property type="entry name" value="Nucleotide_cyclase"/>
</dbReference>
<dbReference type="GO" id="GO:0005886">
    <property type="term" value="C:plasma membrane"/>
    <property type="evidence" value="ECO:0007669"/>
    <property type="project" value="TreeGrafter"/>
</dbReference>
<accession>A0A521AHL2</accession>
<evidence type="ECO:0000313" key="4">
    <source>
        <dbReference type="EMBL" id="SMO34190.1"/>
    </source>
</evidence>
<organism evidence="4 5">
    <name type="scientific">Balnearium lithotrophicum</name>
    <dbReference type="NCBI Taxonomy" id="223788"/>
    <lineage>
        <taxon>Bacteria</taxon>
        <taxon>Pseudomonadati</taxon>
        <taxon>Aquificota</taxon>
        <taxon>Aquificia</taxon>
        <taxon>Desulfurobacteriales</taxon>
        <taxon>Desulfurobacteriaceae</taxon>
        <taxon>Balnearium</taxon>
    </lineage>
</organism>
<evidence type="ECO:0000259" key="3">
    <source>
        <dbReference type="PROSITE" id="PS50887"/>
    </source>
</evidence>
<dbReference type="EC" id="2.7.7.65" evidence="1"/>
<dbReference type="Proteomes" id="UP000317315">
    <property type="component" value="Unassembled WGS sequence"/>
</dbReference>
<dbReference type="OrthoDB" id="9783076at2"/>
<evidence type="ECO:0000313" key="5">
    <source>
        <dbReference type="Proteomes" id="UP000317315"/>
    </source>
</evidence>
<dbReference type="InterPro" id="IPR050469">
    <property type="entry name" value="Diguanylate_Cyclase"/>
</dbReference>
<dbReference type="Pfam" id="PF00990">
    <property type="entry name" value="GGDEF"/>
    <property type="match status" value="1"/>
</dbReference>
<keyword evidence="5" id="KW-1185">Reference proteome</keyword>
<dbReference type="EMBL" id="FXTM01000001">
    <property type="protein sequence ID" value="SMO34190.1"/>
    <property type="molecule type" value="Genomic_DNA"/>
</dbReference>
<proteinExistence type="predicted"/>
<dbReference type="SUPFAM" id="SSF55073">
    <property type="entry name" value="Nucleotide cyclase"/>
    <property type="match status" value="1"/>
</dbReference>
<dbReference type="GO" id="GO:0043709">
    <property type="term" value="P:cell adhesion involved in single-species biofilm formation"/>
    <property type="evidence" value="ECO:0007669"/>
    <property type="project" value="TreeGrafter"/>
</dbReference>
<evidence type="ECO:0000256" key="1">
    <source>
        <dbReference type="ARBA" id="ARBA00012528"/>
    </source>
</evidence>
<feature type="domain" description="GGDEF" evidence="3">
    <location>
        <begin position="285"/>
        <end position="416"/>
    </location>
</feature>
<gene>
    <name evidence="4" type="ORF">SAMN06269117_101127</name>
</gene>
<evidence type="ECO:0000256" key="2">
    <source>
        <dbReference type="SAM" id="Phobius"/>
    </source>
</evidence>
<feature type="transmembrane region" description="Helical" evidence="2">
    <location>
        <begin position="12"/>
        <end position="38"/>
    </location>
</feature>
<keyword evidence="2" id="KW-1133">Transmembrane helix</keyword>
<dbReference type="InterPro" id="IPR043128">
    <property type="entry name" value="Rev_trsase/Diguanyl_cyclase"/>
</dbReference>
<dbReference type="NCBIfam" id="TIGR00254">
    <property type="entry name" value="GGDEF"/>
    <property type="match status" value="1"/>
</dbReference>